<dbReference type="PANTHER" id="PTHR24567:SF76">
    <property type="entry name" value="CYCLIC NUCLEOTIDE-BINDING DOMAIN PROTEIN"/>
    <property type="match status" value="1"/>
</dbReference>
<dbReference type="Proteomes" id="UP000198510">
    <property type="component" value="Unassembled WGS sequence"/>
</dbReference>
<reference evidence="2 3" key="1">
    <citation type="submission" date="2016-10" db="EMBL/GenBank/DDBJ databases">
        <authorList>
            <person name="de Groot N.N."/>
        </authorList>
    </citation>
    <scope>NUCLEOTIDE SEQUENCE [LARGE SCALE GENOMIC DNA]</scope>
    <source>
        <strain evidence="2 3">DSM 25186</strain>
    </source>
</reference>
<evidence type="ECO:0000313" key="3">
    <source>
        <dbReference type="Proteomes" id="UP000198510"/>
    </source>
</evidence>
<dbReference type="Gene3D" id="2.60.120.10">
    <property type="entry name" value="Jelly Rolls"/>
    <property type="match status" value="1"/>
</dbReference>
<organism evidence="2 3">
    <name type="scientific">Catalinimonas alkaloidigena</name>
    <dbReference type="NCBI Taxonomy" id="1075417"/>
    <lineage>
        <taxon>Bacteria</taxon>
        <taxon>Pseudomonadati</taxon>
        <taxon>Bacteroidota</taxon>
        <taxon>Cytophagia</taxon>
        <taxon>Cytophagales</taxon>
        <taxon>Catalimonadaceae</taxon>
        <taxon>Catalinimonas</taxon>
    </lineage>
</organism>
<dbReference type="AlphaFoldDB" id="A0A1G9UF93"/>
<dbReference type="Pfam" id="PF00027">
    <property type="entry name" value="cNMP_binding"/>
    <property type="match status" value="1"/>
</dbReference>
<sequence>MTELEHYIRSYFGVTQDDLAQISSYFEPTTLAKGEYFLKAGRYCDKLSFIRSGFLRVFSNLTGREVTQWIGTKGYFVTDLAGLMFEQPSRSSIQALSDCELFTITKADYLDLGRVVPHWHALEKRFLARCFMALEERILHLLSLPAEARYRTLFAQDRELFNHVPLQYLASMMGMTPETLSRLRKKSLDYGE</sequence>
<protein>
    <submittedName>
        <fullName evidence="2">cAMP-binding domain of CRP or a regulatory subunit of cAMP-dependent protein kinases</fullName>
    </submittedName>
</protein>
<dbReference type="SUPFAM" id="SSF51206">
    <property type="entry name" value="cAMP-binding domain-like"/>
    <property type="match status" value="1"/>
</dbReference>
<dbReference type="InterPro" id="IPR000595">
    <property type="entry name" value="cNMP-bd_dom"/>
</dbReference>
<proteinExistence type="predicted"/>
<dbReference type="CDD" id="cd00038">
    <property type="entry name" value="CAP_ED"/>
    <property type="match status" value="1"/>
</dbReference>
<feature type="domain" description="Cyclic nucleotide-binding" evidence="1">
    <location>
        <begin position="10"/>
        <end position="112"/>
    </location>
</feature>
<name>A0A1G9UF93_9BACT</name>
<dbReference type="GO" id="GO:0003700">
    <property type="term" value="F:DNA-binding transcription factor activity"/>
    <property type="evidence" value="ECO:0007669"/>
    <property type="project" value="TreeGrafter"/>
</dbReference>
<dbReference type="RefSeq" id="WP_089688275.1">
    <property type="nucleotide sequence ID" value="NZ_FNFO01000016.1"/>
</dbReference>
<dbReference type="GO" id="GO:0016301">
    <property type="term" value="F:kinase activity"/>
    <property type="evidence" value="ECO:0007669"/>
    <property type="project" value="UniProtKB-KW"/>
</dbReference>
<keyword evidence="2" id="KW-0418">Kinase</keyword>
<accession>A0A1G9UF93</accession>
<dbReference type="InterPro" id="IPR018490">
    <property type="entry name" value="cNMP-bd_dom_sf"/>
</dbReference>
<keyword evidence="2" id="KW-0808">Transferase</keyword>
<dbReference type="EMBL" id="FNFO01000016">
    <property type="protein sequence ID" value="SDM58627.1"/>
    <property type="molecule type" value="Genomic_DNA"/>
</dbReference>
<dbReference type="InterPro" id="IPR050397">
    <property type="entry name" value="Env_Response_Regulators"/>
</dbReference>
<dbReference type="STRING" id="1075417.SAMN05421823_11648"/>
<dbReference type="InterPro" id="IPR014710">
    <property type="entry name" value="RmlC-like_jellyroll"/>
</dbReference>
<dbReference type="OrthoDB" id="792939at2"/>
<evidence type="ECO:0000313" key="2">
    <source>
        <dbReference type="EMBL" id="SDM58627.1"/>
    </source>
</evidence>
<dbReference type="GO" id="GO:0005829">
    <property type="term" value="C:cytosol"/>
    <property type="evidence" value="ECO:0007669"/>
    <property type="project" value="TreeGrafter"/>
</dbReference>
<dbReference type="PANTHER" id="PTHR24567">
    <property type="entry name" value="CRP FAMILY TRANSCRIPTIONAL REGULATORY PROTEIN"/>
    <property type="match status" value="1"/>
</dbReference>
<gene>
    <name evidence="2" type="ORF">SAMN05421823_11648</name>
</gene>
<dbReference type="PROSITE" id="PS50042">
    <property type="entry name" value="CNMP_BINDING_3"/>
    <property type="match status" value="1"/>
</dbReference>
<evidence type="ECO:0000259" key="1">
    <source>
        <dbReference type="PROSITE" id="PS50042"/>
    </source>
</evidence>
<keyword evidence="3" id="KW-1185">Reference proteome</keyword>